<dbReference type="AlphaFoldDB" id="A0AAD9J587"/>
<protein>
    <recommendedName>
        <fullName evidence="2">Cyclic nucleotide-binding domain-containing protein</fullName>
    </recommendedName>
</protein>
<dbReference type="EMBL" id="JAODUP010000592">
    <property type="protein sequence ID" value="KAK2146643.1"/>
    <property type="molecule type" value="Genomic_DNA"/>
</dbReference>
<dbReference type="InterPro" id="IPR000595">
    <property type="entry name" value="cNMP-bd_dom"/>
</dbReference>
<gene>
    <name evidence="3" type="ORF">LSH36_592g01009</name>
</gene>
<reference evidence="3" key="1">
    <citation type="journal article" date="2023" name="Mol. Biol. Evol.">
        <title>Third-Generation Sequencing Reveals the Adaptive Role of the Epigenome in Three Deep-Sea Polychaetes.</title>
        <authorList>
            <person name="Perez M."/>
            <person name="Aroh O."/>
            <person name="Sun Y."/>
            <person name="Lan Y."/>
            <person name="Juniper S.K."/>
            <person name="Young C.R."/>
            <person name="Angers B."/>
            <person name="Qian P.Y."/>
        </authorList>
    </citation>
    <scope>NUCLEOTIDE SEQUENCE</scope>
    <source>
        <strain evidence="3">P08H-3</strain>
    </source>
</reference>
<evidence type="ECO:0000259" key="2">
    <source>
        <dbReference type="PROSITE" id="PS50042"/>
    </source>
</evidence>
<feature type="compositionally biased region" description="Polar residues" evidence="1">
    <location>
        <begin position="381"/>
        <end position="395"/>
    </location>
</feature>
<feature type="domain" description="Cyclic nucleotide-binding" evidence="2">
    <location>
        <begin position="188"/>
        <end position="261"/>
    </location>
</feature>
<keyword evidence="4" id="KW-1185">Reference proteome</keyword>
<dbReference type="InterPro" id="IPR014710">
    <property type="entry name" value="RmlC-like_jellyroll"/>
</dbReference>
<dbReference type="InterPro" id="IPR018490">
    <property type="entry name" value="cNMP-bd_dom_sf"/>
</dbReference>
<dbReference type="CDD" id="cd00038">
    <property type="entry name" value="CAP_ED"/>
    <property type="match status" value="1"/>
</dbReference>
<accession>A0AAD9J587</accession>
<evidence type="ECO:0000313" key="4">
    <source>
        <dbReference type="Proteomes" id="UP001208570"/>
    </source>
</evidence>
<name>A0AAD9J587_9ANNE</name>
<dbReference type="PROSITE" id="PS50042">
    <property type="entry name" value="CNMP_BINDING_3"/>
    <property type="match status" value="1"/>
</dbReference>
<evidence type="ECO:0000313" key="3">
    <source>
        <dbReference type="EMBL" id="KAK2146643.1"/>
    </source>
</evidence>
<organism evidence="3 4">
    <name type="scientific">Paralvinella palmiformis</name>
    <dbReference type="NCBI Taxonomy" id="53620"/>
    <lineage>
        <taxon>Eukaryota</taxon>
        <taxon>Metazoa</taxon>
        <taxon>Spiralia</taxon>
        <taxon>Lophotrochozoa</taxon>
        <taxon>Annelida</taxon>
        <taxon>Polychaeta</taxon>
        <taxon>Sedentaria</taxon>
        <taxon>Canalipalpata</taxon>
        <taxon>Terebellida</taxon>
        <taxon>Terebelliformia</taxon>
        <taxon>Alvinellidae</taxon>
        <taxon>Paralvinella</taxon>
    </lineage>
</organism>
<dbReference type="SUPFAM" id="SSF51206">
    <property type="entry name" value="cAMP-binding domain-like"/>
    <property type="match status" value="2"/>
</dbReference>
<sequence length="623" mass="71055">MNNVNASVRNAVNILALPSTINQRRRQRQKHPDDTMRLVGILATRWLTETCRLPKPVGCRPEYGKITSPYIRFRRIARAVALMTKVCKICKRIVYESVSSEDWFKMIGKFVEGDDKFFEASPTNKPRPFITFITDEDKGEMIQLVFDKSEFSRENRSDLIVITLASANKRHARNIEVRTRTENPVTAARVIQKADDKKKLKELKPGDRFGERDLICGSTRTATIVTKTTVEVLSVHMTDYRAIFNMADDSNNPRYLDICRNDIVFHHFPLKKLRENPGTWAVLSYKFGRLMVKDSNDMEWIYVIKSGEARIIKHLETTVNNPDDRRKRLREKQKHDKNFLNMQMIDFLSDKRSMTSHYKVDAYRPRALTSTGRRSLKSAASVMTSRSEKSSSTVRGPNGSRVMANLRPHSQPMNNFRTRKSSEKDLRGSQTARQDSPKCNVTIQLSKVVQSSPDIQIEEIQDPTAANEDEIEAFKEQSPEGATFIQTGIPGGSSGAQKRTPRKGAGQSLRIPPFVNLESLHAGQVFGFRSCLDEEERGPSVSLVSGGCEVLQINKKFFLTHADEAILGLIKVKYKAFPTEEEMLDRLDASLQWQEYKHNTVLEFLMKKRKNVTDYPSLGQVNV</sequence>
<feature type="compositionally biased region" description="Polar residues" evidence="1">
    <location>
        <begin position="428"/>
        <end position="437"/>
    </location>
</feature>
<dbReference type="Gene3D" id="2.60.120.10">
    <property type="entry name" value="Jelly Rolls"/>
    <property type="match status" value="1"/>
</dbReference>
<comment type="caution">
    <text evidence="3">The sequence shown here is derived from an EMBL/GenBank/DDBJ whole genome shotgun (WGS) entry which is preliminary data.</text>
</comment>
<dbReference type="PANTHER" id="PTHR23011:SF38">
    <property type="entry name" value="CYCLIC NUCLEOTIDE-BINDING DOMAIN-CONTAINING PROTEIN"/>
    <property type="match status" value="1"/>
</dbReference>
<evidence type="ECO:0000256" key="1">
    <source>
        <dbReference type="SAM" id="MobiDB-lite"/>
    </source>
</evidence>
<dbReference type="Proteomes" id="UP001208570">
    <property type="component" value="Unassembled WGS sequence"/>
</dbReference>
<proteinExistence type="predicted"/>
<feature type="region of interest" description="Disordered" evidence="1">
    <location>
        <begin position="369"/>
        <end position="437"/>
    </location>
</feature>
<dbReference type="PANTHER" id="PTHR23011">
    <property type="entry name" value="CYCLIC NUCLEOTIDE-BINDING DOMAIN CONTAINING PROTEIN"/>
    <property type="match status" value="1"/>
</dbReference>
<feature type="region of interest" description="Disordered" evidence="1">
    <location>
        <begin position="483"/>
        <end position="508"/>
    </location>
</feature>
<dbReference type="Pfam" id="PF00027">
    <property type="entry name" value="cNMP_binding"/>
    <property type="match status" value="1"/>
</dbReference>